<feature type="transmembrane region" description="Helical" evidence="10">
    <location>
        <begin position="17"/>
        <end position="39"/>
    </location>
</feature>
<dbReference type="PANTHER" id="PTHR11795">
    <property type="entry name" value="BRANCHED-CHAIN AMINO ACID TRANSPORT SYSTEM PERMEASE PROTEIN LIVH"/>
    <property type="match status" value="1"/>
</dbReference>
<keyword evidence="7 10" id="KW-1133">Transmembrane helix</keyword>
<dbReference type="Proteomes" id="UP000076023">
    <property type="component" value="Unassembled WGS sequence"/>
</dbReference>
<name>A0A146GAK5_TERSA</name>
<gene>
    <name evidence="11" type="ORF">TSACC_22905</name>
</gene>
<dbReference type="InterPro" id="IPR001851">
    <property type="entry name" value="ABC_transp_permease"/>
</dbReference>
<evidence type="ECO:0000256" key="1">
    <source>
        <dbReference type="ARBA" id="ARBA00004651"/>
    </source>
</evidence>
<proteinExistence type="inferred from homology"/>
<feature type="transmembrane region" description="Helical" evidence="10">
    <location>
        <begin position="179"/>
        <end position="206"/>
    </location>
</feature>
<dbReference type="OrthoDB" id="9807115at2"/>
<protein>
    <submittedName>
        <fullName evidence="11">Branched-chain amino acid transport system permease protein</fullName>
    </submittedName>
</protein>
<reference evidence="12" key="1">
    <citation type="journal article" date="2017" name="Genome Announc.">
        <title>Draft Genome Sequence of Terrimicrobium sacchariphilum NM-5T, a Facultative Anaerobic Soil Bacterium of the Class Spartobacteria.</title>
        <authorList>
            <person name="Qiu Y.L."/>
            <person name="Tourlousse D.M."/>
            <person name="Matsuura N."/>
            <person name="Ohashi A."/>
            <person name="Sekiguchi Y."/>
        </authorList>
    </citation>
    <scope>NUCLEOTIDE SEQUENCE [LARGE SCALE GENOMIC DNA]</scope>
    <source>
        <strain evidence="12">NM-5</strain>
    </source>
</reference>
<keyword evidence="8 10" id="KW-0472">Membrane</keyword>
<evidence type="ECO:0000313" key="12">
    <source>
        <dbReference type="Proteomes" id="UP000076023"/>
    </source>
</evidence>
<keyword evidence="4" id="KW-0997">Cell inner membrane</keyword>
<dbReference type="CDD" id="cd06582">
    <property type="entry name" value="TM_PBP1_LivH_like"/>
    <property type="match status" value="1"/>
</dbReference>
<keyword evidence="6" id="KW-0029">Amino-acid transport</keyword>
<dbReference type="GO" id="GO:0015188">
    <property type="term" value="F:L-isoleucine transmembrane transporter activity"/>
    <property type="evidence" value="ECO:0007669"/>
    <property type="project" value="TreeGrafter"/>
</dbReference>
<sequence>MDYFAQQAINAIQQGSIYALIALGYSMVYGVLTMINFAHGDLFMVGAFACLLIASFFPLPFIVILILVMLATGFLGALLERLAYRPLRNAPRVSAIITALGCGLVIENVVLSLSPYAKPMPPLFTVTGYHIGGLSVSTLQLMIIGVSIALMVGLDFLIRRTSFGMAMRAISFDAKTVPLLGIPLNLIISVTFLIGAGLGGAAGMLYGQAYPVIAASMGILVGWKAFVAAVVGGIGSIRGAVLGGYILGTVEVMTVAFLPSTYRDLVAYSLLLVILIFKPYGLLGKAPNQKV</sequence>
<keyword evidence="2" id="KW-0813">Transport</keyword>
<dbReference type="GO" id="GO:0015808">
    <property type="term" value="P:L-alanine transport"/>
    <property type="evidence" value="ECO:0007669"/>
    <property type="project" value="TreeGrafter"/>
</dbReference>
<evidence type="ECO:0000256" key="6">
    <source>
        <dbReference type="ARBA" id="ARBA00022970"/>
    </source>
</evidence>
<dbReference type="GO" id="GO:1903806">
    <property type="term" value="P:L-isoleucine import across plasma membrane"/>
    <property type="evidence" value="ECO:0007669"/>
    <property type="project" value="TreeGrafter"/>
</dbReference>
<comment type="caution">
    <text evidence="11">The sequence shown here is derived from an EMBL/GenBank/DDBJ whole genome shotgun (WGS) entry which is preliminary data.</text>
</comment>
<dbReference type="GO" id="GO:0015190">
    <property type="term" value="F:L-leucine transmembrane transporter activity"/>
    <property type="evidence" value="ECO:0007669"/>
    <property type="project" value="TreeGrafter"/>
</dbReference>
<dbReference type="GO" id="GO:0015192">
    <property type="term" value="F:L-phenylalanine transmembrane transporter activity"/>
    <property type="evidence" value="ECO:0007669"/>
    <property type="project" value="TreeGrafter"/>
</dbReference>
<feature type="transmembrane region" description="Helical" evidence="10">
    <location>
        <begin position="239"/>
        <end position="259"/>
    </location>
</feature>
<feature type="transmembrane region" description="Helical" evidence="10">
    <location>
        <begin position="265"/>
        <end position="283"/>
    </location>
</feature>
<evidence type="ECO:0000256" key="7">
    <source>
        <dbReference type="ARBA" id="ARBA00022989"/>
    </source>
</evidence>
<evidence type="ECO:0000256" key="5">
    <source>
        <dbReference type="ARBA" id="ARBA00022692"/>
    </source>
</evidence>
<dbReference type="GO" id="GO:0042941">
    <property type="term" value="P:D-alanine transmembrane transport"/>
    <property type="evidence" value="ECO:0007669"/>
    <property type="project" value="TreeGrafter"/>
</dbReference>
<evidence type="ECO:0000256" key="2">
    <source>
        <dbReference type="ARBA" id="ARBA00022448"/>
    </source>
</evidence>
<dbReference type="Pfam" id="PF02653">
    <property type="entry name" value="BPD_transp_2"/>
    <property type="match status" value="1"/>
</dbReference>
<dbReference type="AlphaFoldDB" id="A0A146GAK5"/>
<feature type="transmembrane region" description="Helical" evidence="10">
    <location>
        <begin position="131"/>
        <end position="158"/>
    </location>
</feature>
<keyword evidence="5 10" id="KW-0812">Transmembrane</keyword>
<dbReference type="EMBL" id="BDCO01000002">
    <property type="protein sequence ID" value="GAT34480.1"/>
    <property type="molecule type" value="Genomic_DNA"/>
</dbReference>
<dbReference type="FunCoup" id="A0A146GAK5">
    <property type="interactions" value="245"/>
</dbReference>
<evidence type="ECO:0000256" key="9">
    <source>
        <dbReference type="ARBA" id="ARBA00037998"/>
    </source>
</evidence>
<keyword evidence="12" id="KW-1185">Reference proteome</keyword>
<evidence type="ECO:0000256" key="4">
    <source>
        <dbReference type="ARBA" id="ARBA00022519"/>
    </source>
</evidence>
<dbReference type="GO" id="GO:0005304">
    <property type="term" value="F:L-valine transmembrane transporter activity"/>
    <property type="evidence" value="ECO:0007669"/>
    <property type="project" value="TreeGrafter"/>
</dbReference>
<accession>A0A146GAK5</accession>
<evidence type="ECO:0000256" key="8">
    <source>
        <dbReference type="ARBA" id="ARBA00023136"/>
    </source>
</evidence>
<comment type="similarity">
    <text evidence="9">Belongs to the binding-protein-dependent transport system permease family. LivHM subfamily.</text>
</comment>
<feature type="transmembrane region" description="Helical" evidence="10">
    <location>
        <begin position="45"/>
        <end position="78"/>
    </location>
</feature>
<evidence type="ECO:0000313" key="11">
    <source>
        <dbReference type="EMBL" id="GAT34480.1"/>
    </source>
</evidence>
<feature type="transmembrane region" description="Helical" evidence="10">
    <location>
        <begin position="90"/>
        <end position="111"/>
    </location>
</feature>
<organism evidence="11 12">
    <name type="scientific">Terrimicrobium sacchariphilum</name>
    <dbReference type="NCBI Taxonomy" id="690879"/>
    <lineage>
        <taxon>Bacteria</taxon>
        <taxon>Pseudomonadati</taxon>
        <taxon>Verrucomicrobiota</taxon>
        <taxon>Terrimicrobiia</taxon>
        <taxon>Terrimicrobiales</taxon>
        <taxon>Terrimicrobiaceae</taxon>
        <taxon>Terrimicrobium</taxon>
    </lineage>
</organism>
<dbReference type="GO" id="GO:0005886">
    <property type="term" value="C:plasma membrane"/>
    <property type="evidence" value="ECO:0007669"/>
    <property type="project" value="UniProtKB-SubCell"/>
</dbReference>
<dbReference type="InterPro" id="IPR052157">
    <property type="entry name" value="BCAA_transport_permease"/>
</dbReference>
<feature type="transmembrane region" description="Helical" evidence="10">
    <location>
        <begin position="212"/>
        <end position="232"/>
    </location>
</feature>
<dbReference type="PANTHER" id="PTHR11795:SF371">
    <property type="entry name" value="HIGH-AFFINITY BRANCHED-CHAIN AMINO ACID TRANSPORT SYSTEM PERMEASE PROTEIN LIVH"/>
    <property type="match status" value="1"/>
</dbReference>
<dbReference type="STRING" id="690879.TSACC_22905"/>
<evidence type="ECO:0000256" key="10">
    <source>
        <dbReference type="SAM" id="Phobius"/>
    </source>
</evidence>
<keyword evidence="3" id="KW-1003">Cell membrane</keyword>
<comment type="subcellular location">
    <subcellularLocation>
        <location evidence="1">Cell membrane</location>
        <topology evidence="1">Multi-pass membrane protein</topology>
    </subcellularLocation>
</comment>
<evidence type="ECO:0000256" key="3">
    <source>
        <dbReference type="ARBA" id="ARBA00022475"/>
    </source>
</evidence>
<dbReference type="RefSeq" id="WP_075080107.1">
    <property type="nucleotide sequence ID" value="NZ_BDCO01000002.1"/>
</dbReference>
<dbReference type="InParanoid" id="A0A146GAK5"/>